<accession>X1RGL9</accession>
<dbReference type="AlphaFoldDB" id="X1RGL9"/>
<proteinExistence type="predicted"/>
<organism evidence="1">
    <name type="scientific">marine sediment metagenome</name>
    <dbReference type="NCBI Taxonomy" id="412755"/>
    <lineage>
        <taxon>unclassified sequences</taxon>
        <taxon>metagenomes</taxon>
        <taxon>ecological metagenomes</taxon>
    </lineage>
</organism>
<name>X1RGL9_9ZZZZ</name>
<gene>
    <name evidence="1" type="ORF">S12H4_05129</name>
</gene>
<reference evidence="1" key="1">
    <citation type="journal article" date="2014" name="Front. Microbiol.">
        <title>High frequency of phylogenetically diverse reductive dehalogenase-homologous genes in deep subseafloor sedimentary metagenomes.</title>
        <authorList>
            <person name="Kawai M."/>
            <person name="Futagami T."/>
            <person name="Toyoda A."/>
            <person name="Takaki Y."/>
            <person name="Nishi S."/>
            <person name="Hori S."/>
            <person name="Arai W."/>
            <person name="Tsubouchi T."/>
            <person name="Morono Y."/>
            <person name="Uchiyama I."/>
            <person name="Ito T."/>
            <person name="Fujiyama A."/>
            <person name="Inagaki F."/>
            <person name="Takami H."/>
        </authorList>
    </citation>
    <scope>NUCLEOTIDE SEQUENCE</scope>
    <source>
        <strain evidence="1">Expedition CK06-06</strain>
    </source>
</reference>
<protein>
    <submittedName>
        <fullName evidence="1">Uncharacterized protein</fullName>
    </submittedName>
</protein>
<sequence>MTMQNLLDQEPPPQQPVPITRVCWDELFAFLQNLFKPKAARPYVNLDRVTTTKQEYVKVIEWVVANDFKGELEGVTLNCPDIADYDNTHWKLEIAGQEKFAGKYIGTALTLCFGGCEIHTQQTVILWGKSTTGVAVKMDGAIYGREILLVK</sequence>
<comment type="caution">
    <text evidence="1">The sequence shown here is derived from an EMBL/GenBank/DDBJ whole genome shotgun (WGS) entry which is preliminary data.</text>
</comment>
<dbReference type="EMBL" id="BARW01001663">
    <property type="protein sequence ID" value="GAI62295.1"/>
    <property type="molecule type" value="Genomic_DNA"/>
</dbReference>
<evidence type="ECO:0000313" key="1">
    <source>
        <dbReference type="EMBL" id="GAI62295.1"/>
    </source>
</evidence>